<dbReference type="InterPro" id="IPR049282">
    <property type="entry name" value="BVU_3817_N_sf"/>
</dbReference>
<dbReference type="InterPro" id="IPR049281">
    <property type="entry name" value="BVU_3817-like_C_sf"/>
</dbReference>
<proteinExistence type="predicted"/>
<keyword evidence="4" id="KW-1185">Reference proteome</keyword>
<accession>A0A316DJZ5</accession>
<sequence length="147" mass="16225">MELLKEVANISGQSGLYRILKPTRTGVIVESLDGKKARSVVGANARVSVLKDISVYMANHQDNAIPLGDIFLAIREKHGEKVDINVKNSTDADLFDFLDSVAPDFDREKVFASDVKKMINWYNILSTNMPDVFSAPTEVEAEKPAEA</sequence>
<dbReference type="Pfam" id="PF21186">
    <property type="entry name" value="DUF6852"/>
    <property type="match status" value="1"/>
</dbReference>
<protein>
    <submittedName>
        <fullName evidence="3">Uncharacterized protein</fullName>
    </submittedName>
</protein>
<comment type="caution">
    <text evidence="3">The sequence shown here is derived from an EMBL/GenBank/DDBJ whole genome shotgun (WGS) entry which is preliminary data.</text>
</comment>
<evidence type="ECO:0000259" key="1">
    <source>
        <dbReference type="Pfam" id="PF18347"/>
    </source>
</evidence>
<evidence type="ECO:0000313" key="3">
    <source>
        <dbReference type="EMBL" id="PWK18441.1"/>
    </source>
</evidence>
<gene>
    <name evidence="3" type="ORF">LV89_04140</name>
</gene>
<dbReference type="OrthoDB" id="675198at2"/>
<dbReference type="Pfam" id="PF18347">
    <property type="entry name" value="DUF5606"/>
    <property type="match status" value="1"/>
</dbReference>
<dbReference type="AlphaFoldDB" id="A0A316DJZ5"/>
<dbReference type="Proteomes" id="UP000245489">
    <property type="component" value="Unassembled WGS sequence"/>
</dbReference>
<evidence type="ECO:0000259" key="2">
    <source>
        <dbReference type="Pfam" id="PF21186"/>
    </source>
</evidence>
<dbReference type="InterPro" id="IPR041218">
    <property type="entry name" value="DUF5606"/>
</dbReference>
<feature type="domain" description="DUF6852" evidence="2">
    <location>
        <begin position="53"/>
        <end position="125"/>
    </location>
</feature>
<dbReference type="EMBL" id="QGGO01000030">
    <property type="protein sequence ID" value="PWK18441.1"/>
    <property type="molecule type" value="Genomic_DNA"/>
</dbReference>
<dbReference type="RefSeq" id="WP_109744802.1">
    <property type="nucleotide sequence ID" value="NZ_QGGO01000030.1"/>
</dbReference>
<evidence type="ECO:0000313" key="4">
    <source>
        <dbReference type="Proteomes" id="UP000245489"/>
    </source>
</evidence>
<dbReference type="InterPro" id="IPR049280">
    <property type="entry name" value="DUF6852"/>
</dbReference>
<feature type="domain" description="DUF5606" evidence="1">
    <location>
        <begin position="4"/>
        <end position="50"/>
    </location>
</feature>
<dbReference type="Gene3D" id="1.10.10.1650">
    <property type="match status" value="1"/>
</dbReference>
<dbReference type="Gene3D" id="2.30.30.730">
    <property type="match status" value="1"/>
</dbReference>
<organism evidence="3 4">
    <name type="scientific">Arcicella aurantiaca</name>
    <dbReference type="NCBI Taxonomy" id="591202"/>
    <lineage>
        <taxon>Bacteria</taxon>
        <taxon>Pseudomonadati</taxon>
        <taxon>Bacteroidota</taxon>
        <taxon>Cytophagia</taxon>
        <taxon>Cytophagales</taxon>
        <taxon>Flectobacillaceae</taxon>
        <taxon>Arcicella</taxon>
    </lineage>
</organism>
<reference evidence="3 4" key="1">
    <citation type="submission" date="2018-05" db="EMBL/GenBank/DDBJ databases">
        <title>Genomic Encyclopedia of Archaeal and Bacterial Type Strains, Phase II (KMG-II): from individual species to whole genera.</title>
        <authorList>
            <person name="Goeker M."/>
        </authorList>
    </citation>
    <scope>NUCLEOTIDE SEQUENCE [LARGE SCALE GENOMIC DNA]</scope>
    <source>
        <strain evidence="3 4">DSM 22214</strain>
    </source>
</reference>
<name>A0A316DJZ5_9BACT</name>